<dbReference type="EMBL" id="LT882684">
    <property type="protein sequence ID" value="SMY27510.1"/>
    <property type="molecule type" value="Genomic_DNA"/>
</dbReference>
<dbReference type="PRINTS" id="PR01217">
    <property type="entry name" value="PRICHEXTENSN"/>
</dbReference>
<proteinExistence type="predicted"/>
<evidence type="ECO:0008006" key="4">
    <source>
        <dbReference type="Google" id="ProtNLM"/>
    </source>
</evidence>
<protein>
    <recommendedName>
        <fullName evidence="4">Allergen</fullName>
    </recommendedName>
</protein>
<dbReference type="AlphaFoldDB" id="A0A1Y6LVM7"/>
<name>A0A1Y6LVM7_ZYMTR</name>
<gene>
    <name evidence="2" type="ORF">ZT1A5_G8955</name>
</gene>
<dbReference type="PANTHER" id="PTHR38703:SF1">
    <property type="entry name" value="ALLERGEN"/>
    <property type="match status" value="1"/>
</dbReference>
<feature type="compositionally biased region" description="Basic and acidic residues" evidence="1">
    <location>
        <begin position="236"/>
        <end position="259"/>
    </location>
</feature>
<accession>A0A1Y6LVM7</accession>
<evidence type="ECO:0000313" key="3">
    <source>
        <dbReference type="Proteomes" id="UP000215453"/>
    </source>
</evidence>
<reference evidence="2 3" key="1">
    <citation type="submission" date="2016-10" db="EMBL/GenBank/DDBJ databases">
        <authorList>
            <person name="Varghese N."/>
        </authorList>
    </citation>
    <scope>NUCLEOTIDE SEQUENCE [LARGE SCALE GENOMIC DNA]</scope>
</reference>
<evidence type="ECO:0000256" key="1">
    <source>
        <dbReference type="SAM" id="MobiDB-lite"/>
    </source>
</evidence>
<feature type="compositionally biased region" description="Low complexity" evidence="1">
    <location>
        <begin position="267"/>
        <end position="276"/>
    </location>
</feature>
<dbReference type="Proteomes" id="UP000215453">
    <property type="component" value="Chromosome 9"/>
</dbReference>
<dbReference type="PANTHER" id="PTHR38703">
    <property type="entry name" value="CHROMOSOME 8, WHOLE GENOME SHOTGUN SEQUENCE"/>
    <property type="match status" value="1"/>
</dbReference>
<feature type="compositionally biased region" description="Polar residues" evidence="1">
    <location>
        <begin position="379"/>
        <end position="394"/>
    </location>
</feature>
<organism evidence="2 3">
    <name type="scientific">Zymoseptoria tritici ST99CH_1A5</name>
    <dbReference type="NCBI Taxonomy" id="1276529"/>
    <lineage>
        <taxon>Eukaryota</taxon>
        <taxon>Fungi</taxon>
        <taxon>Dikarya</taxon>
        <taxon>Ascomycota</taxon>
        <taxon>Pezizomycotina</taxon>
        <taxon>Dothideomycetes</taxon>
        <taxon>Dothideomycetidae</taxon>
        <taxon>Mycosphaerellales</taxon>
        <taxon>Mycosphaerellaceae</taxon>
        <taxon>Zymoseptoria</taxon>
    </lineage>
</organism>
<feature type="compositionally biased region" description="Low complexity" evidence="1">
    <location>
        <begin position="210"/>
        <end position="235"/>
    </location>
</feature>
<feature type="region of interest" description="Disordered" evidence="1">
    <location>
        <begin position="195"/>
        <end position="405"/>
    </location>
</feature>
<evidence type="ECO:0000313" key="2">
    <source>
        <dbReference type="EMBL" id="SMY27510.1"/>
    </source>
</evidence>
<sequence>MDQAKQAVKGFMSKAGHHDTTVHETVAPAVKHETVTKKEHENVTTAVDQEIHQDHYHTSVQPIADKEVLPETHHHNVVPVEHRSFEHDNAKENERRLAEERAQFKDTTTRVEADKTRSAGAAVSGEHIHHHVHETIQPVMNKQTIEPHVVHTTVPIHEVHHNAAQHHATSELPPVSMSEYKKQGGVLTGREERYDGFEGEPRSVGGAALGTHTGNHSSTHGTSGLAGTHGSSTHGTSHEKPSLKDKLNPKTDADRDGKHQPTQHFDQQPQTPQRAASPPPAPVARVPTSPSPGPLMKTPTLPLSHHSGLPYAPPTPAPTPPAQATPQSPPAPAPQPQAIPTPPSPPPALPGSTPGLDLMRPKTYISQHTYSRAHPAGSRPTTPSPLRQGESASGNDKPLPETPKN</sequence>
<feature type="compositionally biased region" description="Pro residues" evidence="1">
    <location>
        <begin position="311"/>
        <end position="349"/>
    </location>
</feature>